<evidence type="ECO:0000313" key="1">
    <source>
        <dbReference type="EMBL" id="KAH6616960.1"/>
    </source>
</evidence>
<organism evidence="1 2">
    <name type="scientific">Chaetomium tenue</name>
    <dbReference type="NCBI Taxonomy" id="1854479"/>
    <lineage>
        <taxon>Eukaryota</taxon>
        <taxon>Fungi</taxon>
        <taxon>Dikarya</taxon>
        <taxon>Ascomycota</taxon>
        <taxon>Pezizomycotina</taxon>
        <taxon>Sordariomycetes</taxon>
        <taxon>Sordariomycetidae</taxon>
        <taxon>Sordariales</taxon>
        <taxon>Chaetomiaceae</taxon>
        <taxon>Chaetomium</taxon>
    </lineage>
</organism>
<keyword evidence="2" id="KW-1185">Reference proteome</keyword>
<gene>
    <name evidence="1" type="ORF">F5144DRAFT_378859</name>
</gene>
<accession>A0ACB7NUJ8</accession>
<dbReference type="Proteomes" id="UP000724584">
    <property type="component" value="Unassembled WGS sequence"/>
</dbReference>
<comment type="caution">
    <text evidence="1">The sequence shown here is derived from an EMBL/GenBank/DDBJ whole genome shotgun (WGS) entry which is preliminary data.</text>
</comment>
<sequence length="133" mass="14755">MPKASPAPEGKKKGLVVRCWKYLFGIIYPGEPIPDIGEPIPDMGEPIPDPEAKPLVGPNADVRIDNIILPEDLYRVCPTNTHFSPDFTSRDPDCERERPMINVVLPTPPLLPNQQDVDIPPLLQLTDEAQGRV</sequence>
<proteinExistence type="predicted"/>
<reference evidence="1 2" key="1">
    <citation type="journal article" date="2021" name="Nat. Commun.">
        <title>Genetic determinants of endophytism in the Arabidopsis root mycobiome.</title>
        <authorList>
            <person name="Mesny F."/>
            <person name="Miyauchi S."/>
            <person name="Thiergart T."/>
            <person name="Pickel B."/>
            <person name="Atanasova L."/>
            <person name="Karlsson M."/>
            <person name="Huettel B."/>
            <person name="Barry K.W."/>
            <person name="Haridas S."/>
            <person name="Chen C."/>
            <person name="Bauer D."/>
            <person name="Andreopoulos W."/>
            <person name="Pangilinan J."/>
            <person name="LaButti K."/>
            <person name="Riley R."/>
            <person name="Lipzen A."/>
            <person name="Clum A."/>
            <person name="Drula E."/>
            <person name="Henrissat B."/>
            <person name="Kohler A."/>
            <person name="Grigoriev I.V."/>
            <person name="Martin F.M."/>
            <person name="Hacquard S."/>
        </authorList>
    </citation>
    <scope>NUCLEOTIDE SEQUENCE [LARGE SCALE GENOMIC DNA]</scope>
    <source>
        <strain evidence="1 2">MPI-SDFR-AT-0079</strain>
    </source>
</reference>
<evidence type="ECO:0000313" key="2">
    <source>
        <dbReference type="Proteomes" id="UP000724584"/>
    </source>
</evidence>
<protein>
    <submittedName>
        <fullName evidence="1">Uncharacterized protein</fullName>
    </submittedName>
</protein>
<dbReference type="EMBL" id="JAGIZQ010000007">
    <property type="protein sequence ID" value="KAH6616960.1"/>
    <property type="molecule type" value="Genomic_DNA"/>
</dbReference>
<name>A0ACB7NUJ8_9PEZI</name>